<dbReference type="PANTHER" id="PTHR46268:SF6">
    <property type="entry name" value="UNIVERSAL STRESS PROTEIN UP12"/>
    <property type="match status" value="1"/>
</dbReference>
<feature type="domain" description="UspA" evidence="2">
    <location>
        <begin position="206"/>
        <end position="282"/>
    </location>
</feature>
<sequence>MSDVIACIDGSPAATRVCDYASWAAKQLDAPLTFLHVLDHSRYPVESNLSGNLLLGGRETLLTELSELDAKRNKLALEQGRLLLESVVQRATDAGVETPKQSQRHGNLVETLGELQTQTRLLVIGKMGEEHAGEAAQIGDHVELVLRAMHKPVLVVPSDFTPPKSFMIAFDGSPTCRDGVAMLASSPLVAGLPCHLVAVGGDEQVQEEMARAESVLTEAGHQVQSVQLEGEVEPTLHHYRQENGIDLVVMGAYGHSRIREFLVGSTTRKMITNAKVPHFVLR</sequence>
<dbReference type="RefSeq" id="WP_230438031.1">
    <property type="nucleotide sequence ID" value="NZ_CP087715.1"/>
</dbReference>
<keyword evidence="4" id="KW-1185">Reference proteome</keyword>
<protein>
    <submittedName>
        <fullName evidence="3">Universal stress protein</fullName>
    </submittedName>
</protein>
<dbReference type="PANTHER" id="PTHR46268">
    <property type="entry name" value="STRESS RESPONSE PROTEIN NHAX"/>
    <property type="match status" value="1"/>
</dbReference>
<evidence type="ECO:0000259" key="2">
    <source>
        <dbReference type="Pfam" id="PF00582"/>
    </source>
</evidence>
<gene>
    <name evidence="3" type="ORF">ACFQ2X_01265</name>
</gene>
<comment type="caution">
    <text evidence="3">The sequence shown here is derived from an EMBL/GenBank/DDBJ whole genome shotgun (WGS) entry which is preliminary data.</text>
</comment>
<dbReference type="Pfam" id="PF00582">
    <property type="entry name" value="Usp"/>
    <property type="match status" value="2"/>
</dbReference>
<proteinExistence type="inferred from homology"/>
<comment type="similarity">
    <text evidence="1">Belongs to the universal stress protein A family.</text>
</comment>
<evidence type="ECO:0000313" key="3">
    <source>
        <dbReference type="EMBL" id="MFD1215215.1"/>
    </source>
</evidence>
<evidence type="ECO:0000313" key="4">
    <source>
        <dbReference type="Proteomes" id="UP001597264"/>
    </source>
</evidence>
<dbReference type="PRINTS" id="PR01438">
    <property type="entry name" value="UNVRSLSTRESS"/>
</dbReference>
<dbReference type="Proteomes" id="UP001597264">
    <property type="component" value="Unassembled WGS sequence"/>
</dbReference>
<dbReference type="Gene3D" id="3.40.50.12370">
    <property type="match status" value="1"/>
</dbReference>
<dbReference type="CDD" id="cd00293">
    <property type="entry name" value="USP-like"/>
    <property type="match status" value="2"/>
</dbReference>
<reference evidence="4" key="1">
    <citation type="journal article" date="2019" name="Int. J. Syst. Evol. Microbiol.">
        <title>The Global Catalogue of Microorganisms (GCM) 10K type strain sequencing project: providing services to taxonomists for standard genome sequencing and annotation.</title>
        <authorList>
            <consortium name="The Broad Institute Genomics Platform"/>
            <consortium name="The Broad Institute Genome Sequencing Center for Infectious Disease"/>
            <person name="Wu L."/>
            <person name="Ma J."/>
        </authorList>
    </citation>
    <scope>NUCLEOTIDE SEQUENCE [LARGE SCALE GENOMIC DNA]</scope>
    <source>
        <strain evidence="4">CCUG 54356</strain>
    </source>
</reference>
<evidence type="ECO:0000256" key="1">
    <source>
        <dbReference type="ARBA" id="ARBA00008791"/>
    </source>
</evidence>
<feature type="domain" description="UspA" evidence="2">
    <location>
        <begin position="4"/>
        <end position="157"/>
    </location>
</feature>
<dbReference type="InterPro" id="IPR006015">
    <property type="entry name" value="Universal_stress_UspA"/>
</dbReference>
<dbReference type="EMBL" id="JBHTLR010000004">
    <property type="protein sequence ID" value="MFD1215215.1"/>
    <property type="molecule type" value="Genomic_DNA"/>
</dbReference>
<dbReference type="InterPro" id="IPR006016">
    <property type="entry name" value="UspA"/>
</dbReference>
<organism evidence="3 4">
    <name type="scientific">Microbulbifer celer</name>
    <dbReference type="NCBI Taxonomy" id="435905"/>
    <lineage>
        <taxon>Bacteria</taxon>
        <taxon>Pseudomonadati</taxon>
        <taxon>Pseudomonadota</taxon>
        <taxon>Gammaproteobacteria</taxon>
        <taxon>Cellvibrionales</taxon>
        <taxon>Microbulbiferaceae</taxon>
        <taxon>Microbulbifer</taxon>
    </lineage>
</organism>
<dbReference type="SUPFAM" id="SSF52402">
    <property type="entry name" value="Adenine nucleotide alpha hydrolases-like"/>
    <property type="match status" value="2"/>
</dbReference>
<name>A0ABW3U723_9GAMM</name>
<accession>A0ABW3U723</accession>